<dbReference type="Proteomes" id="UP000028781">
    <property type="component" value="Chromosome"/>
</dbReference>
<dbReference type="GO" id="GO:0003824">
    <property type="term" value="F:catalytic activity"/>
    <property type="evidence" value="ECO:0007669"/>
    <property type="project" value="InterPro"/>
</dbReference>
<dbReference type="STRING" id="1301915.JH146_0341"/>
<dbReference type="CDD" id="cd01335">
    <property type="entry name" value="Radical_SAM"/>
    <property type="match status" value="1"/>
</dbReference>
<keyword evidence="4" id="KW-0408">Iron</keyword>
<dbReference type="OrthoDB" id="2305at2157"/>
<evidence type="ECO:0000256" key="1">
    <source>
        <dbReference type="ARBA" id="ARBA00001966"/>
    </source>
</evidence>
<dbReference type="InterPro" id="IPR006638">
    <property type="entry name" value="Elp3/MiaA/NifB-like_rSAM"/>
</dbReference>
<dbReference type="CDD" id="cd02068">
    <property type="entry name" value="radical_SAM_B12_BD"/>
    <property type="match status" value="1"/>
</dbReference>
<dbReference type="SUPFAM" id="SSF102114">
    <property type="entry name" value="Radical SAM enzymes"/>
    <property type="match status" value="1"/>
</dbReference>
<dbReference type="SMART" id="SM00729">
    <property type="entry name" value="Elp3"/>
    <property type="match status" value="1"/>
</dbReference>
<gene>
    <name evidence="8" type="ORF">JH146_0341</name>
</gene>
<keyword evidence="3" id="KW-0479">Metal-binding</keyword>
<dbReference type="InterPro" id="IPR023404">
    <property type="entry name" value="rSAM_horseshoe"/>
</dbReference>
<evidence type="ECO:0000259" key="6">
    <source>
        <dbReference type="PROSITE" id="PS51332"/>
    </source>
</evidence>
<dbReference type="KEGG" id="mjh:JH146_0341"/>
<evidence type="ECO:0000256" key="2">
    <source>
        <dbReference type="ARBA" id="ARBA00022691"/>
    </source>
</evidence>
<evidence type="ECO:0000259" key="7">
    <source>
        <dbReference type="PROSITE" id="PS51918"/>
    </source>
</evidence>
<dbReference type="InterPro" id="IPR006158">
    <property type="entry name" value="Cobalamin-bd"/>
</dbReference>
<dbReference type="InterPro" id="IPR023980">
    <property type="entry name" value="CHP04013_B12-bd/rSAM"/>
</dbReference>
<dbReference type="InterPro" id="IPR007197">
    <property type="entry name" value="rSAM"/>
</dbReference>
<organism evidence="8 9">
    <name type="scientific">Methanocaldococcus bathoardescens</name>
    <dbReference type="NCBI Taxonomy" id="1301915"/>
    <lineage>
        <taxon>Archaea</taxon>
        <taxon>Methanobacteriati</taxon>
        <taxon>Methanobacteriota</taxon>
        <taxon>Methanomada group</taxon>
        <taxon>Methanococci</taxon>
        <taxon>Methanococcales</taxon>
        <taxon>Methanocaldococcaceae</taxon>
        <taxon>Methanocaldococcus</taxon>
    </lineage>
</organism>
<protein>
    <submittedName>
        <fullName evidence="8">Radical SAM domain protein</fullName>
    </submittedName>
</protein>
<dbReference type="Gene3D" id="3.40.50.280">
    <property type="entry name" value="Cobalamin-binding domain"/>
    <property type="match status" value="1"/>
</dbReference>
<accession>A0A076LAH4</accession>
<dbReference type="InterPro" id="IPR051198">
    <property type="entry name" value="BchE-like"/>
</dbReference>
<evidence type="ECO:0000256" key="5">
    <source>
        <dbReference type="ARBA" id="ARBA00023014"/>
    </source>
</evidence>
<evidence type="ECO:0000313" key="9">
    <source>
        <dbReference type="Proteomes" id="UP000028781"/>
    </source>
</evidence>
<dbReference type="GeneID" id="24890934"/>
<dbReference type="PANTHER" id="PTHR43409">
    <property type="entry name" value="ANAEROBIC MAGNESIUM-PROTOPORPHYRIN IX MONOMETHYL ESTER CYCLASE-RELATED"/>
    <property type="match status" value="1"/>
</dbReference>
<dbReference type="PROSITE" id="PS51918">
    <property type="entry name" value="RADICAL_SAM"/>
    <property type="match status" value="1"/>
</dbReference>
<evidence type="ECO:0000256" key="4">
    <source>
        <dbReference type="ARBA" id="ARBA00023004"/>
    </source>
</evidence>
<keyword evidence="5" id="KW-0411">Iron-sulfur</keyword>
<name>A0A076LAH4_9EURY</name>
<dbReference type="NCBIfam" id="TIGR04013">
    <property type="entry name" value="B12_SAM_MJ_1487"/>
    <property type="match status" value="1"/>
</dbReference>
<comment type="cofactor">
    <cofactor evidence="1">
        <name>[4Fe-4S] cluster</name>
        <dbReference type="ChEBI" id="CHEBI:49883"/>
    </cofactor>
</comment>
<dbReference type="Gene3D" id="3.80.30.20">
    <property type="entry name" value="tm_1862 like domain"/>
    <property type="match status" value="1"/>
</dbReference>
<dbReference type="SFLD" id="SFLDS00029">
    <property type="entry name" value="Radical_SAM"/>
    <property type="match status" value="1"/>
</dbReference>
<dbReference type="GO" id="GO:0046872">
    <property type="term" value="F:metal ion binding"/>
    <property type="evidence" value="ECO:0007669"/>
    <property type="project" value="UniProtKB-KW"/>
</dbReference>
<dbReference type="PROSITE" id="PS51332">
    <property type="entry name" value="B12_BINDING"/>
    <property type="match status" value="1"/>
</dbReference>
<evidence type="ECO:0000256" key="3">
    <source>
        <dbReference type="ARBA" id="ARBA00022723"/>
    </source>
</evidence>
<evidence type="ECO:0000313" key="8">
    <source>
        <dbReference type="EMBL" id="AIJ05191.1"/>
    </source>
</evidence>
<dbReference type="GO" id="GO:0051536">
    <property type="term" value="F:iron-sulfur cluster binding"/>
    <property type="evidence" value="ECO:0007669"/>
    <property type="project" value="UniProtKB-KW"/>
</dbReference>
<dbReference type="InterPro" id="IPR058240">
    <property type="entry name" value="rSAM_sf"/>
</dbReference>
<reference evidence="8 9" key="1">
    <citation type="journal article" date="2015" name="Int. J. Syst. Evol. Microbiol.">
        <title>M ethanocaldococcus bathoardescens sp. nov., a hyperthermophilic methanogen isolated from a volcanically active deep-sea hydrothermal vent.</title>
        <authorList>
            <person name="Stewart L.C."/>
            <person name="Jung J.H."/>
            <person name="Kim Y.T."/>
            <person name="Kwon S.W."/>
            <person name="Park C.S."/>
            <person name="Holden J.F."/>
        </authorList>
    </citation>
    <scope>NUCLEOTIDE SEQUENCE [LARGE SCALE GENOMIC DNA]</scope>
    <source>
        <strain evidence="8 9">JH146</strain>
    </source>
</reference>
<dbReference type="Pfam" id="PF04055">
    <property type="entry name" value="Radical_SAM"/>
    <property type="match status" value="1"/>
</dbReference>
<dbReference type="SFLD" id="SFLDG01082">
    <property type="entry name" value="B12-binding_domain_containing"/>
    <property type="match status" value="1"/>
</dbReference>
<proteinExistence type="predicted"/>
<dbReference type="EMBL" id="CP009149">
    <property type="protein sequence ID" value="AIJ05191.1"/>
    <property type="molecule type" value="Genomic_DNA"/>
</dbReference>
<sequence length="426" mass="48818">MEENTALVVYYTKLHKNSFNALIGALEVDEYFDNFPIYFANKKDIFNLEGILKKHNKVVIAISFFTTELWKTYELINELKSKYQKYRNKIIYLAGGPHPTGDPKGTLKLGFDVVCIGEGEETFPEFIKAVNENESYEKVKGIAYLDDNKFVYTGRRKPVDLNKYPPFPVKHNKFGHIEITRGCPYGCYFCQTPRIFGKNVRHRSIENICKYVEIMAERNLKDIRFITPNAFGYGSKDGKTLNIDKVEKLLENIREILGNNGRIFFGTFPSEVRPEHVNDETVDLILKYADNKSLVVRAQSGSQRILDLCHRGHTVEDIYNAVTTAIKKGISVSLDFIFGLQGETEEDVEKTIKVMKDLIKMGAKIHAHTFMPLPQTPFAKANPGIVNKKIIRAMRHEIPKGIFYGTWHNQQILAEKISKYLQTGEL</sequence>
<keyword evidence="9" id="KW-1185">Reference proteome</keyword>
<keyword evidence="2" id="KW-0949">S-adenosyl-L-methionine</keyword>
<dbReference type="PANTHER" id="PTHR43409:SF17">
    <property type="entry name" value="METHYLTHIOTRANSFERASE MJ0865-RELATED"/>
    <property type="match status" value="1"/>
</dbReference>
<feature type="domain" description="B12-binding" evidence="6">
    <location>
        <begin position="1"/>
        <end position="137"/>
    </location>
</feature>
<dbReference type="HOGENOM" id="CLU_042889_0_0_2"/>
<dbReference type="AlphaFoldDB" id="A0A076LAH4"/>
<dbReference type="Pfam" id="PF02310">
    <property type="entry name" value="B12-binding"/>
    <property type="match status" value="1"/>
</dbReference>
<dbReference type="GO" id="GO:0031419">
    <property type="term" value="F:cobalamin binding"/>
    <property type="evidence" value="ECO:0007669"/>
    <property type="project" value="InterPro"/>
</dbReference>
<dbReference type="RefSeq" id="WP_048201384.1">
    <property type="nucleotide sequence ID" value="NZ_CP009149.1"/>
</dbReference>
<feature type="domain" description="Radical SAM core" evidence="7">
    <location>
        <begin position="169"/>
        <end position="409"/>
    </location>
</feature>